<keyword evidence="3" id="KW-1185">Reference proteome</keyword>
<sequence>MQITNKLIFAVAVVVGIVHQSQSDGGSAFSVHCAIFSLLPATWWMSRWRRSGYGQRRRGGQRVSWWPATTWVEEKRVCVWRREEGREEESQSQSQSL</sequence>
<evidence type="ECO:0000256" key="1">
    <source>
        <dbReference type="SAM" id="SignalP"/>
    </source>
</evidence>
<reference evidence="2 3" key="1">
    <citation type="submission" date="2019-04" db="EMBL/GenBank/DDBJ databases">
        <title>An improved genome assembly and genetic linkage map for asparagus bean, Vigna unguiculata ssp. sesquipedialis.</title>
        <authorList>
            <person name="Xia Q."/>
            <person name="Zhang R."/>
            <person name="Dong Y."/>
        </authorList>
    </citation>
    <scope>NUCLEOTIDE SEQUENCE [LARGE SCALE GENOMIC DNA]</scope>
    <source>
        <tissue evidence="2">Leaf</tissue>
    </source>
</reference>
<dbReference type="Proteomes" id="UP000501690">
    <property type="component" value="Linkage Group LG10"/>
</dbReference>
<feature type="chain" id="PRO_5020035745" description="Secreted protein" evidence="1">
    <location>
        <begin position="24"/>
        <end position="97"/>
    </location>
</feature>
<evidence type="ECO:0000313" key="3">
    <source>
        <dbReference type="Proteomes" id="UP000501690"/>
    </source>
</evidence>
<gene>
    <name evidence="2" type="ORF">DEO72_LG10g230</name>
</gene>
<protein>
    <recommendedName>
        <fullName evidence="4">Secreted protein</fullName>
    </recommendedName>
</protein>
<organism evidence="2 3">
    <name type="scientific">Vigna unguiculata</name>
    <name type="common">Cowpea</name>
    <dbReference type="NCBI Taxonomy" id="3917"/>
    <lineage>
        <taxon>Eukaryota</taxon>
        <taxon>Viridiplantae</taxon>
        <taxon>Streptophyta</taxon>
        <taxon>Embryophyta</taxon>
        <taxon>Tracheophyta</taxon>
        <taxon>Spermatophyta</taxon>
        <taxon>Magnoliopsida</taxon>
        <taxon>eudicotyledons</taxon>
        <taxon>Gunneridae</taxon>
        <taxon>Pentapetalae</taxon>
        <taxon>rosids</taxon>
        <taxon>fabids</taxon>
        <taxon>Fabales</taxon>
        <taxon>Fabaceae</taxon>
        <taxon>Papilionoideae</taxon>
        <taxon>50 kb inversion clade</taxon>
        <taxon>NPAAA clade</taxon>
        <taxon>indigoferoid/millettioid clade</taxon>
        <taxon>Phaseoleae</taxon>
        <taxon>Vigna</taxon>
    </lineage>
</organism>
<proteinExistence type="predicted"/>
<accession>A0A4D6N848</accession>
<evidence type="ECO:0008006" key="4">
    <source>
        <dbReference type="Google" id="ProtNLM"/>
    </source>
</evidence>
<evidence type="ECO:0000313" key="2">
    <source>
        <dbReference type="EMBL" id="QCE09011.1"/>
    </source>
</evidence>
<dbReference type="EMBL" id="CP039354">
    <property type="protein sequence ID" value="QCE09011.1"/>
    <property type="molecule type" value="Genomic_DNA"/>
</dbReference>
<dbReference type="AlphaFoldDB" id="A0A4D6N848"/>
<keyword evidence="1" id="KW-0732">Signal</keyword>
<feature type="signal peptide" evidence="1">
    <location>
        <begin position="1"/>
        <end position="23"/>
    </location>
</feature>
<name>A0A4D6N848_VIGUN</name>